<keyword evidence="1" id="KW-0433">Leucine-rich repeat</keyword>
<name>A0A4R0MP29_9SPHI</name>
<evidence type="ECO:0000313" key="5">
    <source>
        <dbReference type="Proteomes" id="UP000292884"/>
    </source>
</evidence>
<dbReference type="InterPro" id="IPR003591">
    <property type="entry name" value="Leu-rich_rpt_typical-subtyp"/>
</dbReference>
<dbReference type="InterPro" id="IPR001611">
    <property type="entry name" value="Leu-rich_rpt"/>
</dbReference>
<evidence type="ECO:0000256" key="1">
    <source>
        <dbReference type="ARBA" id="ARBA00022614"/>
    </source>
</evidence>
<dbReference type="EMBL" id="SJSK01000006">
    <property type="protein sequence ID" value="TCC88247.1"/>
    <property type="molecule type" value="Genomic_DNA"/>
</dbReference>
<accession>A0A4R0MP29</accession>
<evidence type="ECO:0000313" key="4">
    <source>
        <dbReference type="EMBL" id="TCC88247.1"/>
    </source>
</evidence>
<dbReference type="OrthoDB" id="8532199at2"/>
<dbReference type="InterPro" id="IPR050216">
    <property type="entry name" value="LRR_domain-containing"/>
</dbReference>
<proteinExistence type="predicted"/>
<dbReference type="Gene3D" id="3.80.10.10">
    <property type="entry name" value="Ribonuclease Inhibitor"/>
    <property type="match status" value="1"/>
</dbReference>
<dbReference type="Proteomes" id="UP000292884">
    <property type="component" value="Unassembled WGS sequence"/>
</dbReference>
<reference evidence="4 5" key="1">
    <citation type="submission" date="2019-02" db="EMBL/GenBank/DDBJ databases">
        <title>Pedobacter sp. RP-1-13 sp. nov., isolated from Arctic soil.</title>
        <authorList>
            <person name="Dahal R.H."/>
        </authorList>
    </citation>
    <scope>NUCLEOTIDE SEQUENCE [LARGE SCALE GENOMIC DNA]</scope>
    <source>
        <strain evidence="4 5">RP-1-13</strain>
    </source>
</reference>
<comment type="caution">
    <text evidence="4">The sequence shown here is derived from an EMBL/GenBank/DDBJ whole genome shotgun (WGS) entry which is preliminary data.</text>
</comment>
<gene>
    <name evidence="4" type="ORF">EZ428_21235</name>
</gene>
<dbReference type="PANTHER" id="PTHR48051:SF1">
    <property type="entry name" value="RAS SUPPRESSOR PROTEIN 1"/>
    <property type="match status" value="1"/>
</dbReference>
<dbReference type="SUPFAM" id="SSF52058">
    <property type="entry name" value="L domain-like"/>
    <property type="match status" value="1"/>
</dbReference>
<sequence length="302" mass="34711">MRTYLITLIGLFSALTSFGQVKKCCETYVYEGYILTKQNKKLTINLNFLVLLDSTIVGSYHYIPKNGSLKLVGHLNKDNSFELVERDNNETVTGFFKGNLTSGKSNITGIWSSPKKDKNFKFKLDKTIGKSYWDYIHKNRSLYEYKDIRLAILENKKVLSIDVAGQDINKLPGEIFKLKNIVSFNLLGNKFKKFPKELSSLKTLNEISMSSNELAFVGPEIGRLENLRILILNFNRIKSLPKEIGQLTNLLYLELGRNQLTTLPDEIRNLTSLQELHIENNNISEREKKRIQNLLPNCVIHF</sequence>
<dbReference type="PROSITE" id="PS51450">
    <property type="entry name" value="LRR"/>
    <property type="match status" value="1"/>
</dbReference>
<feature type="domain" description="Disease resistance R13L4/SHOC-2-like LRR" evidence="3">
    <location>
        <begin position="219"/>
        <end position="281"/>
    </location>
</feature>
<keyword evidence="5" id="KW-1185">Reference proteome</keyword>
<dbReference type="InterPro" id="IPR055414">
    <property type="entry name" value="LRR_R13L4/SHOC2-like"/>
</dbReference>
<dbReference type="AlphaFoldDB" id="A0A4R0MP29"/>
<dbReference type="SMART" id="SM00369">
    <property type="entry name" value="LRR_TYP"/>
    <property type="match status" value="3"/>
</dbReference>
<keyword evidence="2" id="KW-0677">Repeat</keyword>
<dbReference type="GO" id="GO:0005737">
    <property type="term" value="C:cytoplasm"/>
    <property type="evidence" value="ECO:0007669"/>
    <property type="project" value="TreeGrafter"/>
</dbReference>
<dbReference type="RefSeq" id="WP_131555277.1">
    <property type="nucleotide sequence ID" value="NZ_SJSK01000006.1"/>
</dbReference>
<dbReference type="InterPro" id="IPR032675">
    <property type="entry name" value="LRR_dom_sf"/>
</dbReference>
<dbReference type="Pfam" id="PF23598">
    <property type="entry name" value="LRR_14"/>
    <property type="match status" value="1"/>
</dbReference>
<protein>
    <submittedName>
        <fullName evidence="4">Leucine-rich repeat domain-containing protein</fullName>
    </submittedName>
</protein>
<evidence type="ECO:0000259" key="3">
    <source>
        <dbReference type="Pfam" id="PF23598"/>
    </source>
</evidence>
<dbReference type="PANTHER" id="PTHR48051">
    <property type="match status" value="1"/>
</dbReference>
<organism evidence="4 5">
    <name type="scientific">Pedobacter frigiditerrae</name>
    <dbReference type="NCBI Taxonomy" id="2530452"/>
    <lineage>
        <taxon>Bacteria</taxon>
        <taxon>Pseudomonadati</taxon>
        <taxon>Bacteroidota</taxon>
        <taxon>Sphingobacteriia</taxon>
        <taxon>Sphingobacteriales</taxon>
        <taxon>Sphingobacteriaceae</taxon>
        <taxon>Pedobacter</taxon>
    </lineage>
</organism>
<evidence type="ECO:0000256" key="2">
    <source>
        <dbReference type="ARBA" id="ARBA00022737"/>
    </source>
</evidence>